<dbReference type="PANTHER" id="PTHR37305:SF1">
    <property type="entry name" value="MEMBRANE PROTEIN"/>
    <property type="match status" value="1"/>
</dbReference>
<keyword evidence="1" id="KW-0472">Membrane</keyword>
<feature type="transmembrane region" description="Helical" evidence="1">
    <location>
        <begin position="77"/>
        <end position="100"/>
    </location>
</feature>
<evidence type="ECO:0000313" key="3">
    <source>
        <dbReference type="Proteomes" id="UP001589810"/>
    </source>
</evidence>
<evidence type="ECO:0000313" key="2">
    <source>
        <dbReference type="EMBL" id="MFC0547376.1"/>
    </source>
</evidence>
<comment type="caution">
    <text evidence="2">The sequence shown here is derived from an EMBL/GenBank/DDBJ whole genome shotgun (WGS) entry which is preliminary data.</text>
</comment>
<evidence type="ECO:0000256" key="1">
    <source>
        <dbReference type="SAM" id="Phobius"/>
    </source>
</evidence>
<dbReference type="Pfam" id="PF12679">
    <property type="entry name" value="ABC2_membrane_2"/>
    <property type="match status" value="1"/>
</dbReference>
<sequence length="290" mass="29965">MTAAVLDRPAMDRPLRAPLTRLLASELRWILRRPRTIIAIVLLSLVPVLIGVGTVIAGNAGVGPGTANGPNSLFTNLIGNGFVLPILSLTLLLAMLLPLLGAMSAADALAGESNHGTLRGLLVAPVSRARLLGVKAFGVAAVVFIATVAIALVGLITGVVLVGTDGLITLSGNTLSFGDALGRIGIAILWVSFQVWAVSAIALAVSAFTEHPLVVMAATLAGALVFAILTVIPQLDWIQPYLLTTGWTSLTDVLRDPMPWDGLIDSTLKAACYLVIGLSAAYARLAGKDG</sequence>
<name>A0ABV6N5U3_9PSEU</name>
<gene>
    <name evidence="2" type="ORF">ACFFH7_38115</name>
</gene>
<feature type="transmembrane region" description="Helical" evidence="1">
    <location>
        <begin position="267"/>
        <end position="285"/>
    </location>
</feature>
<feature type="transmembrane region" description="Helical" evidence="1">
    <location>
        <begin position="37"/>
        <end position="57"/>
    </location>
</feature>
<feature type="transmembrane region" description="Helical" evidence="1">
    <location>
        <begin position="137"/>
        <end position="164"/>
    </location>
</feature>
<keyword evidence="1" id="KW-1133">Transmembrane helix</keyword>
<proteinExistence type="predicted"/>
<dbReference type="EMBL" id="JBHLUD010000013">
    <property type="protein sequence ID" value="MFC0547376.1"/>
    <property type="molecule type" value="Genomic_DNA"/>
</dbReference>
<protein>
    <submittedName>
        <fullName evidence="2">ABC transporter permease</fullName>
    </submittedName>
</protein>
<keyword evidence="1" id="KW-0812">Transmembrane</keyword>
<reference evidence="2 3" key="1">
    <citation type="submission" date="2024-09" db="EMBL/GenBank/DDBJ databases">
        <authorList>
            <person name="Sun Q."/>
            <person name="Mori K."/>
        </authorList>
    </citation>
    <scope>NUCLEOTIDE SEQUENCE [LARGE SCALE GENOMIC DNA]</scope>
    <source>
        <strain evidence="2 3">TBRC 1432</strain>
    </source>
</reference>
<dbReference type="RefSeq" id="WP_273937607.1">
    <property type="nucleotide sequence ID" value="NZ_CP097263.1"/>
</dbReference>
<dbReference type="Proteomes" id="UP001589810">
    <property type="component" value="Unassembled WGS sequence"/>
</dbReference>
<dbReference type="PANTHER" id="PTHR37305">
    <property type="entry name" value="INTEGRAL MEMBRANE PROTEIN-RELATED"/>
    <property type="match status" value="1"/>
</dbReference>
<keyword evidence="3" id="KW-1185">Reference proteome</keyword>
<accession>A0ABV6N5U3</accession>
<feature type="transmembrane region" description="Helical" evidence="1">
    <location>
        <begin position="213"/>
        <end position="232"/>
    </location>
</feature>
<feature type="transmembrane region" description="Helical" evidence="1">
    <location>
        <begin position="184"/>
        <end position="206"/>
    </location>
</feature>
<organism evidence="2 3">
    <name type="scientific">Kutzneria chonburiensis</name>
    <dbReference type="NCBI Taxonomy" id="1483604"/>
    <lineage>
        <taxon>Bacteria</taxon>
        <taxon>Bacillati</taxon>
        <taxon>Actinomycetota</taxon>
        <taxon>Actinomycetes</taxon>
        <taxon>Pseudonocardiales</taxon>
        <taxon>Pseudonocardiaceae</taxon>
        <taxon>Kutzneria</taxon>
    </lineage>
</organism>